<evidence type="ECO:0000256" key="5">
    <source>
        <dbReference type="SAM" id="MobiDB-lite"/>
    </source>
</evidence>
<feature type="region of interest" description="Disordered" evidence="5">
    <location>
        <begin position="1"/>
        <end position="38"/>
    </location>
</feature>
<gene>
    <name evidence="7" type="ORF">BS50DRAFT_139079</name>
</gene>
<keyword evidence="3" id="KW-1133">Transmembrane helix</keyword>
<keyword evidence="4" id="KW-0472">Membrane</keyword>
<dbReference type="GO" id="GO:0034993">
    <property type="term" value="C:meiotic nuclear membrane microtubule tethering complex"/>
    <property type="evidence" value="ECO:0007669"/>
    <property type="project" value="TreeGrafter"/>
</dbReference>
<evidence type="ECO:0000256" key="4">
    <source>
        <dbReference type="ARBA" id="ARBA00023136"/>
    </source>
</evidence>
<feature type="domain" description="SUN" evidence="6">
    <location>
        <begin position="312"/>
        <end position="497"/>
    </location>
</feature>
<keyword evidence="2" id="KW-0812">Transmembrane</keyword>
<protein>
    <recommendedName>
        <fullName evidence="6">SUN domain-containing protein</fullName>
    </recommendedName>
</protein>
<sequence>MARSTKATTTPVITGRRSNRLASVTGDDIGDASSAVPLSATPSRRLPAVSARSSRAYGASGRATGTELIDTSADNTGTGFNNAFGGQVGSAYSRTARRQYTTTRQERDNSSMAPPSSHLQSATGNDSSSMIDTSKSFGMVHEAGMTHDQETTAPVRSTVPVRPTVPLRSTVPVRVPAVAAAEPTPGFFQRLSAFITDIFSDLHFSKKDLLKVLIMLLVIAPLLLQLSSPVIKDSISVAVNHAGVVKDLSAIRQGQIEHNKLVTKEIADIRQAQTKLHQHVTEEVKRQVDAALQASELDVNLRRVNYFSPSLGAHVIPWLTSPSYRPQQWTLFRGLRLFEAAAEHRPAMTALQRWEEPGDCWCAARDDTGVNGMAQLAVALPAAVYPTAVTIEHPPMAMMPRQDVRTAPRAFELWIKTDSPPVVVSSSAEPCDPAPSQGWTCLGRFSYNILGGVPHRQTFDVQARSSEPVRQALVRVASNWGADFTCLYRVQLHGLDGGPAVMYPE</sequence>
<accession>A0A2T2N9R9</accession>
<keyword evidence="8" id="KW-1185">Reference proteome</keyword>
<evidence type="ECO:0000259" key="6">
    <source>
        <dbReference type="PROSITE" id="PS51469"/>
    </source>
</evidence>
<dbReference type="GO" id="GO:0043495">
    <property type="term" value="F:protein-membrane adaptor activity"/>
    <property type="evidence" value="ECO:0007669"/>
    <property type="project" value="TreeGrafter"/>
</dbReference>
<reference evidence="7 8" key="1">
    <citation type="journal article" date="2018" name="Front. Microbiol.">
        <title>Genome-Wide Analysis of Corynespora cassiicola Leaf Fall Disease Putative Effectors.</title>
        <authorList>
            <person name="Lopez D."/>
            <person name="Ribeiro S."/>
            <person name="Label P."/>
            <person name="Fumanal B."/>
            <person name="Venisse J.S."/>
            <person name="Kohler A."/>
            <person name="de Oliveira R.R."/>
            <person name="Labutti K."/>
            <person name="Lipzen A."/>
            <person name="Lail K."/>
            <person name="Bauer D."/>
            <person name="Ohm R.A."/>
            <person name="Barry K.W."/>
            <person name="Spatafora J."/>
            <person name="Grigoriev I.V."/>
            <person name="Martin F.M."/>
            <person name="Pujade-Renaud V."/>
        </authorList>
    </citation>
    <scope>NUCLEOTIDE SEQUENCE [LARGE SCALE GENOMIC DNA]</scope>
    <source>
        <strain evidence="7 8">Philippines</strain>
    </source>
</reference>
<dbReference type="InterPro" id="IPR045119">
    <property type="entry name" value="SUN1-5"/>
</dbReference>
<feature type="compositionally biased region" description="Polar residues" evidence="5">
    <location>
        <begin position="110"/>
        <end position="133"/>
    </location>
</feature>
<dbReference type="STRING" id="1448308.A0A2T2N9R9"/>
<evidence type="ECO:0000256" key="2">
    <source>
        <dbReference type="ARBA" id="ARBA00022692"/>
    </source>
</evidence>
<comment type="subcellular location">
    <subcellularLocation>
        <location evidence="1">Membrane</location>
    </subcellularLocation>
</comment>
<feature type="compositionally biased region" description="Polar residues" evidence="5">
    <location>
        <begin position="1"/>
        <end position="12"/>
    </location>
</feature>
<feature type="compositionally biased region" description="Low complexity" evidence="5">
    <location>
        <begin position="75"/>
        <end position="103"/>
    </location>
</feature>
<feature type="region of interest" description="Disordered" evidence="5">
    <location>
        <begin position="73"/>
        <end position="133"/>
    </location>
</feature>
<evidence type="ECO:0000313" key="7">
    <source>
        <dbReference type="EMBL" id="PSN62164.1"/>
    </source>
</evidence>
<dbReference type="PANTHER" id="PTHR12911">
    <property type="entry name" value="SAD1/UNC-84-LIKE PROTEIN-RELATED"/>
    <property type="match status" value="1"/>
</dbReference>
<dbReference type="AlphaFoldDB" id="A0A2T2N9R9"/>
<dbReference type="PANTHER" id="PTHR12911:SF8">
    <property type="entry name" value="KLAROID PROTEIN-RELATED"/>
    <property type="match status" value="1"/>
</dbReference>
<evidence type="ECO:0000256" key="1">
    <source>
        <dbReference type="ARBA" id="ARBA00004370"/>
    </source>
</evidence>
<dbReference type="InterPro" id="IPR012919">
    <property type="entry name" value="SUN_dom"/>
</dbReference>
<dbReference type="Proteomes" id="UP000240883">
    <property type="component" value="Unassembled WGS sequence"/>
</dbReference>
<evidence type="ECO:0000313" key="8">
    <source>
        <dbReference type="Proteomes" id="UP000240883"/>
    </source>
</evidence>
<organism evidence="7 8">
    <name type="scientific">Corynespora cassiicola Philippines</name>
    <dbReference type="NCBI Taxonomy" id="1448308"/>
    <lineage>
        <taxon>Eukaryota</taxon>
        <taxon>Fungi</taxon>
        <taxon>Dikarya</taxon>
        <taxon>Ascomycota</taxon>
        <taxon>Pezizomycotina</taxon>
        <taxon>Dothideomycetes</taxon>
        <taxon>Pleosporomycetidae</taxon>
        <taxon>Pleosporales</taxon>
        <taxon>Corynesporascaceae</taxon>
        <taxon>Corynespora</taxon>
    </lineage>
</organism>
<dbReference type="Pfam" id="PF07738">
    <property type="entry name" value="Sad1_UNC"/>
    <property type="match status" value="1"/>
</dbReference>
<evidence type="ECO:0000256" key="3">
    <source>
        <dbReference type="ARBA" id="ARBA00022989"/>
    </source>
</evidence>
<proteinExistence type="predicted"/>
<dbReference type="EMBL" id="KZ678142">
    <property type="protein sequence ID" value="PSN62164.1"/>
    <property type="molecule type" value="Genomic_DNA"/>
</dbReference>
<name>A0A2T2N9R9_CORCC</name>
<dbReference type="OrthoDB" id="342281at2759"/>
<dbReference type="Gene3D" id="2.60.120.260">
    <property type="entry name" value="Galactose-binding domain-like"/>
    <property type="match status" value="1"/>
</dbReference>
<dbReference type="PROSITE" id="PS51469">
    <property type="entry name" value="SUN"/>
    <property type="match status" value="1"/>
</dbReference>